<keyword evidence="1" id="KW-0723">Serine/threonine-protein kinase</keyword>
<evidence type="ECO:0000256" key="5">
    <source>
        <dbReference type="ARBA" id="ARBA00022840"/>
    </source>
</evidence>
<feature type="region of interest" description="Disordered" evidence="7">
    <location>
        <begin position="2415"/>
        <end position="2587"/>
    </location>
</feature>
<feature type="compositionally biased region" description="Polar residues" evidence="7">
    <location>
        <begin position="1355"/>
        <end position="1373"/>
    </location>
</feature>
<feature type="region of interest" description="Disordered" evidence="7">
    <location>
        <begin position="1355"/>
        <end position="1504"/>
    </location>
</feature>
<dbReference type="InParanoid" id="A0A316W7D5"/>
<feature type="compositionally biased region" description="Acidic residues" evidence="7">
    <location>
        <begin position="1136"/>
        <end position="1153"/>
    </location>
</feature>
<feature type="region of interest" description="Disordered" evidence="7">
    <location>
        <begin position="1005"/>
        <end position="1051"/>
    </location>
</feature>
<sequence length="2587" mass="276204">MSRADSSRSRDSAAGSLPSNAGRPSHVAALARSWPPPRTASSTTSRSSFARPIAPTARVHSRMEKFESGMARSSASSGSRPGPPPLPPNRAPSASRPSSRNLVASPAAPVHPWSHRPTPSRSSASVSARGSAHPYPRPDERVSYHHAPPARSAHPQVHPYYGASPMPEAVARAYERLVSQSPAPSDRMGYGRSVSVVSYTDGAGVGQSAYYAAQHDTPHRAHAHYELRSHPAHALAMTPSRARTASSMAHHQHREQASVQPVSTTPQHRGMTRQDLAFVLGAARRGASVTPAMINSPVGLSRAPAQMSGANRLFAVQGSPKRPAADAASSPSSLTADRAAHTSRDHRQIQQAVAASSSTEAHAGNAAIRVLTRQVIDDATPNLDVLAVEVPQALDAQEADAGIGEVADATNAIASSQNLAKETARSSLQLEKTVDDGDHEIEEASERVKTVGEERSAAHLPESEPEPELEDTSISRDQPSGFARTLIAIDVPMAIEQPQRAAKASKLTQRDEAAARSELPPTQVRQTDTQPIQSGRVPAPAAKPSVALSSWFLTLVSLRRGPSINDRTGKLSYWFYVEGVRMNADGDEEQWHSSFVHGRKDSRTVNTTSGSLYTLIGPINRDKMSNLGWGNVVISHFEDGFPEDWLDVVCEDIEHRQALRERSASRAEAAATAASSNRHAAKRKRTSGPTTSASSSRKSGPSRAGAEASLQPEVSGSFGDDSANTPNATSEPKVKRKRGRPSKAESEIIRQEREQVAAEKEARRAEVVARKSENGRVVARKSENGRAAQAAAQSSPKRDVPSRKLTAAQKATMLADANVPRRNSTSPRKGGRDSGTASRAVDDAEDASASTNQDASHQPPRPPHGAAASLVDAELESFTNAAAAPANDLLVVADPDDSLLRAAPLAARRKSGSNKRRLRDSDEELAEGVDENAEDISKPSRSTSTASPHKGRAGRSSATSTPRLMEQKAPLTPAQVKALPREMQNLGRSPFGVLGVVKRALLETSSGQGPLERASNVTGKSIDSSRRASVGDAIEPDDHEKKATRPVRARASAGIGKWWEITPAPVRPAERKIAPLRSVQSVPNLATLPTESPKITQNKPSPRKASAPVSPARRAGPKGVTARAPLIGKERRPPSSDEEESSPDTASDYDGDFDQNRPPSRRRLPTVTVARRSAPHESKKPMRPKASSSGRRRSSEGAGRAKKQPSASKRPSPRKQARASAPGRIGIQNAEGGEVEGDLSSDDEFEQSMHDPSIESAAQKPKEARKAVTETFLDRQNRACKDFDSDSMHSDLRLIDRDSNYRGFINHEAPTLLPLQHLGLKRKPNSRAKSPAQPSHPAKCCDMAHAITLDDLRDASQTGNSASSTDLPSSSCLPRSREGAIDALTPERPRRRGRRRRSSEQPDATIHWWERASDADKDGDEGGSQKGVQDLSRSEQDSRAQTSASLAVGPGQVPFHSEPAQRPQLQLRTSSYGASKELQMPSQEIAQPEDDFEPNSPPGARSPAADFLSAFASLHSVVDASISSDSSWSLNRARSLSPSPFPSSNPQVIQQAISDAALEVQDTPHASSLPNAVPPMPMPLGLASAAAALYGSQDDSQPAEAGIASRYPKNNARLPSSLPSLPPRSLARDDEGALICGGRFQLGRTLGFGGSSTVREALDRGGPQHETASAHQAARVAVKIVQLEAHEEEAEAEAGLWSSLPSHAHLLPLLEREVVEPSSASDKRLLFLVMPLADAGSLLNFVRAEGGLSVSIDEAGLNGVVNSSNLRSPHGPHHARPQSTYTINRSPLSSTSSRTGSGFLPGRTGGAARIMSDGNGVAISPNGPSSLTGPRYSGQSPGGLGASGGLLRRASSRAAPKSRGIPLAIARDVMAQLCAGLRVLQSLHIRHGDLKLENVLGQHAPNGRGGDGRRLIWRLADFGLSCVVREHQGASDAHGVASLDTRESRAKLSAAHPTRAKGASESAILTNNHAAVSIPRGGSLAYAAPEALRTATEQSQLLHKASPFATDHWALGCIFYALLAGRLPFTDSFEPRLQLKITRGAWSMPNRLARRNPRRSRTSSMSVRGGSADAQFSRLASAVQPSTSVQSFTSDMFSGPAGHQLPSQSLGAAFDMSASLPALPAGAIDWSSKVSPAQRSTFGDDEDASDTDDEAAEVDKATRLWDGTRLERSAARELLRGLLEPDAGLRWNLSDVEQCAFLQQGGKGAPQPNLLDDQDPRTHPDTLITSNAPHDAPPAQSDDQNAARTLSFERRPPSQERSQGRDSSLSRSRPARLSSGPHDAVGAERTPTGPPVLASQTEFLDVSLPNGQALEHAQRGRQHRRMADVLENVRSDHSLTTSSSERPVLLNSAAQSCSRSRSRSRSRAGWEPGKASQSGPPAKDDASSGAGCDQEILWQSQAPRRPGLQARASSAELLSHVPAEDGPAMQRRPSRSVSRSRNSQKSDAGVSSERRSVGRSNTSRSRSRAPDALVSLLRNSQQNEESGGRTRGARSSTTSSNFSAHGSSSSSSPGPREHVRSPHSLQHATGATIYREDSSRALRDEAPLSQHEEEHAHWWQRGRTRDSRRHAQATPDTAVDDGTKSSRWPWH</sequence>
<dbReference type="STRING" id="1522189.A0A316W7D5"/>
<feature type="compositionally biased region" description="Acidic residues" evidence="7">
    <location>
        <begin position="1233"/>
        <end position="1246"/>
    </location>
</feature>
<feature type="compositionally biased region" description="Basic and acidic residues" evidence="7">
    <location>
        <begin position="1375"/>
        <end position="1388"/>
    </location>
</feature>
<feature type="compositionally biased region" description="Pro residues" evidence="7">
    <location>
        <begin position="81"/>
        <end position="90"/>
    </location>
</feature>
<feature type="compositionally biased region" description="Low complexity" evidence="7">
    <location>
        <begin position="687"/>
        <end position="706"/>
    </location>
</feature>
<evidence type="ECO:0000259" key="8">
    <source>
        <dbReference type="PROSITE" id="PS50011"/>
    </source>
</evidence>
<dbReference type="PANTHER" id="PTHR24345">
    <property type="entry name" value="SERINE/THREONINE-PROTEIN KINASE PLK"/>
    <property type="match status" value="1"/>
</dbReference>
<accession>A0A316W7D5</accession>
<dbReference type="Pfam" id="PF09133">
    <property type="entry name" value="SANTA"/>
    <property type="match status" value="1"/>
</dbReference>
<feature type="compositionally biased region" description="Low complexity" evidence="7">
    <location>
        <begin position="319"/>
        <end position="336"/>
    </location>
</feature>
<dbReference type="InterPro" id="IPR000719">
    <property type="entry name" value="Prot_kinase_dom"/>
</dbReference>
<protein>
    <recommendedName>
        <fullName evidence="8">Protein kinase domain-containing protein</fullName>
    </recommendedName>
</protein>
<feature type="compositionally biased region" description="Low complexity" evidence="7">
    <location>
        <begin position="91"/>
        <end position="102"/>
    </location>
</feature>
<feature type="region of interest" description="Disordered" evidence="7">
    <location>
        <begin position="2328"/>
        <end position="2387"/>
    </location>
</feature>
<feature type="region of interest" description="Disordered" evidence="7">
    <location>
        <begin position="664"/>
        <end position="872"/>
    </location>
</feature>
<dbReference type="OrthoDB" id="4062651at2759"/>
<organism evidence="9 10">
    <name type="scientific">Ceraceosorus guamensis</name>
    <dbReference type="NCBI Taxonomy" id="1522189"/>
    <lineage>
        <taxon>Eukaryota</taxon>
        <taxon>Fungi</taxon>
        <taxon>Dikarya</taxon>
        <taxon>Basidiomycota</taxon>
        <taxon>Ustilaginomycotina</taxon>
        <taxon>Exobasidiomycetes</taxon>
        <taxon>Ceraceosorales</taxon>
        <taxon>Ceraceosoraceae</taxon>
        <taxon>Ceraceosorus</taxon>
    </lineage>
</organism>
<feature type="region of interest" description="Disordered" evidence="7">
    <location>
        <begin position="1072"/>
        <end position="1267"/>
    </location>
</feature>
<feature type="compositionally biased region" description="Polar residues" evidence="7">
    <location>
        <begin position="1078"/>
        <end position="1100"/>
    </location>
</feature>
<evidence type="ECO:0000313" key="10">
    <source>
        <dbReference type="Proteomes" id="UP000245783"/>
    </source>
</evidence>
<proteinExistence type="predicted"/>
<dbReference type="GO" id="GO:0005524">
    <property type="term" value="F:ATP binding"/>
    <property type="evidence" value="ECO:0007669"/>
    <property type="project" value="UniProtKB-UniRule"/>
</dbReference>
<feature type="region of interest" description="Disordered" evidence="7">
    <location>
        <begin position="2129"/>
        <end position="2152"/>
    </location>
</feature>
<feature type="region of interest" description="Disordered" evidence="7">
    <location>
        <begin position="445"/>
        <end position="477"/>
    </location>
</feature>
<dbReference type="EMBL" id="KZ819369">
    <property type="protein sequence ID" value="PWN43555.1"/>
    <property type="molecule type" value="Genomic_DNA"/>
</dbReference>
<feature type="compositionally biased region" description="Basic and acidic residues" evidence="7">
    <location>
        <begin position="1"/>
        <end position="11"/>
    </location>
</feature>
<feature type="compositionally biased region" description="Basic and acidic residues" evidence="7">
    <location>
        <begin position="445"/>
        <end position="457"/>
    </location>
</feature>
<feature type="compositionally biased region" description="Low complexity" evidence="7">
    <location>
        <begin position="120"/>
        <end position="132"/>
    </location>
</feature>
<feature type="region of interest" description="Disordered" evidence="7">
    <location>
        <begin position="499"/>
        <end position="540"/>
    </location>
</feature>
<feature type="compositionally biased region" description="Basic residues" evidence="7">
    <location>
        <begin position="907"/>
        <end position="918"/>
    </location>
</feature>
<dbReference type="InterPro" id="IPR001245">
    <property type="entry name" value="Ser-Thr/Tyr_kinase_cat_dom"/>
</dbReference>
<evidence type="ECO:0000256" key="6">
    <source>
        <dbReference type="PROSITE-ProRule" id="PRU10141"/>
    </source>
</evidence>
<feature type="compositionally biased region" description="Basic and acidic residues" evidence="7">
    <location>
        <begin position="338"/>
        <end position="347"/>
    </location>
</feature>
<feature type="binding site" evidence="6">
    <location>
        <position position="1679"/>
    </location>
    <ligand>
        <name>ATP</name>
        <dbReference type="ChEBI" id="CHEBI:30616"/>
    </ligand>
</feature>
<dbReference type="GeneID" id="37037491"/>
<dbReference type="SMART" id="SM00220">
    <property type="entry name" value="S_TKc"/>
    <property type="match status" value="1"/>
</dbReference>
<feature type="region of interest" description="Disordered" evidence="7">
    <location>
        <begin position="2200"/>
        <end position="2293"/>
    </location>
</feature>
<evidence type="ECO:0000256" key="1">
    <source>
        <dbReference type="ARBA" id="ARBA00022527"/>
    </source>
</evidence>
<dbReference type="RefSeq" id="XP_025370715.1">
    <property type="nucleotide sequence ID" value="XM_025515621.1"/>
</dbReference>
<keyword evidence="4" id="KW-0418">Kinase</keyword>
<feature type="compositionally biased region" description="Polar residues" evidence="7">
    <location>
        <begin position="523"/>
        <end position="533"/>
    </location>
</feature>
<dbReference type="InterPro" id="IPR017441">
    <property type="entry name" value="Protein_kinase_ATP_BS"/>
</dbReference>
<feature type="region of interest" description="Disordered" evidence="7">
    <location>
        <begin position="907"/>
        <end position="973"/>
    </location>
</feature>
<dbReference type="Proteomes" id="UP000245783">
    <property type="component" value="Unassembled WGS sequence"/>
</dbReference>
<feature type="region of interest" description="Disordered" evidence="7">
    <location>
        <begin position="318"/>
        <end position="347"/>
    </location>
</feature>
<feature type="compositionally biased region" description="Low complexity" evidence="7">
    <location>
        <begin position="39"/>
        <end position="52"/>
    </location>
</feature>
<dbReference type="Gene3D" id="1.10.510.10">
    <property type="entry name" value="Transferase(Phosphotransferase) domain 1"/>
    <property type="match status" value="2"/>
</dbReference>
<feature type="compositionally biased region" description="Low complexity" evidence="7">
    <location>
        <begin position="666"/>
        <end position="678"/>
    </location>
</feature>
<evidence type="ECO:0000256" key="7">
    <source>
        <dbReference type="SAM" id="MobiDB-lite"/>
    </source>
</evidence>
<dbReference type="PANTHER" id="PTHR24345:SF91">
    <property type="entry name" value="SERINE_THREONINE-PROTEIN KINASE PLK4"/>
    <property type="match status" value="1"/>
</dbReference>
<gene>
    <name evidence="9" type="ORF">IE81DRAFT_340734</name>
</gene>
<keyword evidence="3 6" id="KW-0547">Nucleotide-binding</keyword>
<keyword evidence="2" id="KW-0808">Transferase</keyword>
<feature type="compositionally biased region" description="Basic and acidic residues" evidence="7">
    <location>
        <begin position="2247"/>
        <end position="2260"/>
    </location>
</feature>
<evidence type="ECO:0000256" key="4">
    <source>
        <dbReference type="ARBA" id="ARBA00022777"/>
    </source>
</evidence>
<feature type="compositionally biased region" description="Acidic residues" evidence="7">
    <location>
        <begin position="2139"/>
        <end position="2152"/>
    </location>
</feature>
<dbReference type="Pfam" id="PF07714">
    <property type="entry name" value="PK_Tyr_Ser-Thr"/>
    <property type="match status" value="1"/>
</dbReference>
<evidence type="ECO:0000256" key="2">
    <source>
        <dbReference type="ARBA" id="ARBA00022679"/>
    </source>
</evidence>
<feature type="compositionally biased region" description="Basic residues" evidence="7">
    <location>
        <begin position="2554"/>
        <end position="2567"/>
    </location>
</feature>
<dbReference type="InterPro" id="IPR015216">
    <property type="entry name" value="SANTA"/>
</dbReference>
<feature type="region of interest" description="Disordered" evidence="7">
    <location>
        <begin position="1765"/>
        <end position="1844"/>
    </location>
</feature>
<feature type="compositionally biased region" description="Low complexity" evidence="7">
    <location>
        <begin position="71"/>
        <end position="80"/>
    </location>
</feature>
<dbReference type="InterPro" id="IPR011009">
    <property type="entry name" value="Kinase-like_dom_sf"/>
</dbReference>
<feature type="compositionally biased region" description="Low complexity" evidence="7">
    <location>
        <begin position="1785"/>
        <end position="1798"/>
    </location>
</feature>
<feature type="compositionally biased region" description="Low complexity" evidence="7">
    <location>
        <begin position="2489"/>
        <end position="2508"/>
    </location>
</feature>
<feature type="compositionally biased region" description="Polar residues" evidence="7">
    <location>
        <begin position="1463"/>
        <end position="1473"/>
    </location>
</feature>
<feature type="compositionally biased region" description="Acidic residues" evidence="7">
    <location>
        <begin position="921"/>
        <end position="934"/>
    </location>
</feature>
<dbReference type="GO" id="GO:0005634">
    <property type="term" value="C:nucleus"/>
    <property type="evidence" value="ECO:0007669"/>
    <property type="project" value="TreeGrafter"/>
</dbReference>
<dbReference type="SUPFAM" id="SSF56112">
    <property type="entry name" value="Protein kinase-like (PK-like)"/>
    <property type="match status" value="1"/>
</dbReference>
<evidence type="ECO:0000313" key="9">
    <source>
        <dbReference type="EMBL" id="PWN43555.1"/>
    </source>
</evidence>
<evidence type="ECO:0000256" key="3">
    <source>
        <dbReference type="ARBA" id="ARBA00022741"/>
    </source>
</evidence>
<feature type="compositionally biased region" description="Basic and acidic residues" evidence="7">
    <location>
        <begin position="742"/>
        <end position="784"/>
    </location>
</feature>
<keyword evidence="10" id="KW-1185">Reference proteome</keyword>
<reference evidence="9 10" key="1">
    <citation type="journal article" date="2018" name="Mol. Biol. Evol.">
        <title>Broad Genomic Sampling Reveals a Smut Pathogenic Ancestry of the Fungal Clade Ustilaginomycotina.</title>
        <authorList>
            <person name="Kijpornyongpan T."/>
            <person name="Mondo S.J."/>
            <person name="Barry K."/>
            <person name="Sandor L."/>
            <person name="Lee J."/>
            <person name="Lipzen A."/>
            <person name="Pangilinan J."/>
            <person name="LaButti K."/>
            <person name="Hainaut M."/>
            <person name="Henrissat B."/>
            <person name="Grigoriev I.V."/>
            <person name="Spatafora J.W."/>
            <person name="Aime M.C."/>
        </authorList>
    </citation>
    <scope>NUCLEOTIDE SEQUENCE [LARGE SCALE GENOMIC DNA]</scope>
    <source>
        <strain evidence="9 10">MCA 4658</strain>
    </source>
</reference>
<feature type="compositionally biased region" description="Basic and acidic residues" evidence="7">
    <location>
        <begin position="2530"/>
        <end position="2553"/>
    </location>
</feature>
<dbReference type="PROSITE" id="PS00107">
    <property type="entry name" value="PROTEIN_KINASE_ATP"/>
    <property type="match status" value="1"/>
</dbReference>
<feature type="region of interest" description="Disordered" evidence="7">
    <location>
        <begin position="1"/>
        <end position="157"/>
    </location>
</feature>
<feature type="domain" description="Protein kinase" evidence="8">
    <location>
        <begin position="1640"/>
        <end position="2198"/>
    </location>
</feature>
<dbReference type="PROSITE" id="PS50011">
    <property type="entry name" value="PROTEIN_KINASE_DOM"/>
    <property type="match status" value="1"/>
</dbReference>
<name>A0A316W7D5_9BASI</name>
<dbReference type="GO" id="GO:0004674">
    <property type="term" value="F:protein serine/threonine kinase activity"/>
    <property type="evidence" value="ECO:0007669"/>
    <property type="project" value="UniProtKB-KW"/>
</dbReference>
<keyword evidence="5 6" id="KW-0067">ATP-binding</keyword>
<feature type="compositionally biased region" description="Low complexity" evidence="7">
    <location>
        <begin position="2261"/>
        <end position="2275"/>
    </location>
</feature>